<evidence type="ECO:0000256" key="5">
    <source>
        <dbReference type="ARBA" id="ARBA00022741"/>
    </source>
</evidence>
<feature type="binding site" evidence="10">
    <location>
        <begin position="108"/>
        <end position="118"/>
    </location>
    <ligand>
        <name>ATP</name>
        <dbReference type="ChEBI" id="CHEBI:30616"/>
    </ligand>
</feature>
<evidence type="ECO:0000256" key="7">
    <source>
        <dbReference type="ARBA" id="ARBA00022840"/>
    </source>
</evidence>
<keyword evidence="5 10" id="KW-0547">Nucleotide-binding</keyword>
<dbReference type="RefSeq" id="WP_166753111.1">
    <property type="nucleotide sequence ID" value="NZ_BAAAES010000007.1"/>
</dbReference>
<dbReference type="InterPro" id="IPR014721">
    <property type="entry name" value="Ribsml_uS5_D2-typ_fold_subgr"/>
</dbReference>
<dbReference type="NCBIfam" id="TIGR00154">
    <property type="entry name" value="ispE"/>
    <property type="match status" value="1"/>
</dbReference>
<dbReference type="EMBL" id="BAAAES010000007">
    <property type="protein sequence ID" value="GAA0663673.1"/>
    <property type="molecule type" value="Genomic_DNA"/>
</dbReference>
<comment type="pathway">
    <text evidence="10">Isoprenoid biosynthesis; isopentenyl diphosphate biosynthesis via DXP pathway; isopentenyl diphosphate from 1-deoxy-D-xylulose 5-phosphate: step 3/6.</text>
</comment>
<dbReference type="InterPro" id="IPR013750">
    <property type="entry name" value="GHMP_kinase_C_dom"/>
</dbReference>
<feature type="domain" description="GHMP kinase C-terminal" evidence="12">
    <location>
        <begin position="207"/>
        <end position="278"/>
    </location>
</feature>
<dbReference type="InterPro" id="IPR036554">
    <property type="entry name" value="GHMP_kinase_C_sf"/>
</dbReference>
<proteinExistence type="inferred from homology"/>
<dbReference type="Gene3D" id="3.30.70.890">
    <property type="entry name" value="GHMP kinase, C-terminal domain"/>
    <property type="match status" value="1"/>
</dbReference>
<dbReference type="Pfam" id="PF08544">
    <property type="entry name" value="GHMP_kinases_C"/>
    <property type="match status" value="1"/>
</dbReference>
<keyword evidence="8 10" id="KW-0414">Isoprene biosynthesis</keyword>
<evidence type="ECO:0000256" key="4">
    <source>
        <dbReference type="ARBA" id="ARBA00022679"/>
    </source>
</evidence>
<dbReference type="InterPro" id="IPR004424">
    <property type="entry name" value="IspE"/>
</dbReference>
<comment type="function">
    <text evidence="10">Catalyzes the phosphorylation of the position 2 hydroxy group of 4-diphosphocytidyl-2C-methyl-D-erythritol.</text>
</comment>
<dbReference type="NCBIfam" id="NF011202">
    <property type="entry name" value="PRK14608.1"/>
    <property type="match status" value="1"/>
</dbReference>
<evidence type="ECO:0000259" key="11">
    <source>
        <dbReference type="Pfam" id="PF00288"/>
    </source>
</evidence>
<dbReference type="InterPro" id="IPR020568">
    <property type="entry name" value="Ribosomal_Su5_D2-typ_SF"/>
</dbReference>
<evidence type="ECO:0000313" key="13">
    <source>
        <dbReference type="EMBL" id="GAA0663673.1"/>
    </source>
</evidence>
<evidence type="ECO:0000256" key="6">
    <source>
        <dbReference type="ARBA" id="ARBA00022777"/>
    </source>
</evidence>
<reference evidence="14" key="1">
    <citation type="journal article" date="2019" name="Int. J. Syst. Evol. Microbiol.">
        <title>The Global Catalogue of Microorganisms (GCM) 10K type strain sequencing project: providing services to taxonomists for standard genome sequencing and annotation.</title>
        <authorList>
            <consortium name="The Broad Institute Genomics Platform"/>
            <consortium name="The Broad Institute Genome Sequencing Center for Infectious Disease"/>
            <person name="Wu L."/>
            <person name="Ma J."/>
        </authorList>
    </citation>
    <scope>NUCLEOTIDE SEQUENCE [LARGE SCALE GENOMIC DNA]</scope>
    <source>
        <strain evidence="14">JCM 14603</strain>
    </source>
</reference>
<evidence type="ECO:0000256" key="9">
    <source>
        <dbReference type="ARBA" id="ARBA00032554"/>
    </source>
</evidence>
<feature type="active site" evidence="10">
    <location>
        <position position="150"/>
    </location>
</feature>
<sequence length="289" mass="29804">MIVESAPAKINLALHIRHRRPDGYHELETLFAFAADGDTITVVPAQADSLRVTGPYAEALRSAPDRAGGALAEGQPQPQNLVEKAAQAFCRTFGIDRRHAITLDKHLPVASGIGGGSADAAATLRALARLHAIAPQDPRLFVIAEGLGADVPACLLGRTTLGTGKGEALIPVHGLAGTPMLLVNPGVAVSTAAVFARWDGVDRGGIAHDGDLLARAVAGRNDLQPAALQLAPVIAEVLTALGHAPGATLARMSGSGATCFALFTDIAARDAAAAAMRDRNWWVLATLVT</sequence>
<dbReference type="PANTHER" id="PTHR43527">
    <property type="entry name" value="4-DIPHOSPHOCYTIDYL-2-C-METHYL-D-ERYTHRITOL KINASE, CHLOROPLASTIC"/>
    <property type="match status" value="1"/>
</dbReference>
<evidence type="ECO:0000256" key="10">
    <source>
        <dbReference type="HAMAP-Rule" id="MF_00061"/>
    </source>
</evidence>
<dbReference type="Gene3D" id="3.30.230.10">
    <property type="match status" value="1"/>
</dbReference>
<comment type="catalytic activity">
    <reaction evidence="10">
        <text>4-CDP-2-C-methyl-D-erythritol + ATP = 4-CDP-2-C-methyl-D-erythritol 2-phosphate + ADP + H(+)</text>
        <dbReference type="Rhea" id="RHEA:18437"/>
        <dbReference type="ChEBI" id="CHEBI:15378"/>
        <dbReference type="ChEBI" id="CHEBI:30616"/>
        <dbReference type="ChEBI" id="CHEBI:57823"/>
        <dbReference type="ChEBI" id="CHEBI:57919"/>
        <dbReference type="ChEBI" id="CHEBI:456216"/>
        <dbReference type="EC" id="2.7.1.148"/>
    </reaction>
</comment>
<comment type="similarity">
    <text evidence="1 10">Belongs to the GHMP kinase family. IspE subfamily.</text>
</comment>
<evidence type="ECO:0000313" key="14">
    <source>
        <dbReference type="Proteomes" id="UP001500238"/>
    </source>
</evidence>
<evidence type="ECO:0000256" key="2">
    <source>
        <dbReference type="ARBA" id="ARBA00012052"/>
    </source>
</evidence>
<dbReference type="Pfam" id="PF00288">
    <property type="entry name" value="GHMP_kinases_N"/>
    <property type="match status" value="1"/>
</dbReference>
<dbReference type="GO" id="GO:0016301">
    <property type="term" value="F:kinase activity"/>
    <property type="evidence" value="ECO:0007669"/>
    <property type="project" value="UniProtKB-KW"/>
</dbReference>
<dbReference type="EC" id="2.7.1.148" evidence="2 10"/>
<keyword evidence="6 10" id="KW-0418">Kinase</keyword>
<evidence type="ECO:0000256" key="8">
    <source>
        <dbReference type="ARBA" id="ARBA00023229"/>
    </source>
</evidence>
<protein>
    <recommendedName>
        <fullName evidence="3 10">4-diphosphocytidyl-2-C-methyl-D-erythritol kinase</fullName>
        <shortName evidence="10">CMK</shortName>
        <ecNumber evidence="2 10">2.7.1.148</ecNumber>
    </recommendedName>
    <alternativeName>
        <fullName evidence="9 10">4-(cytidine-5'-diphospho)-2-C-methyl-D-erythritol kinase</fullName>
    </alternativeName>
</protein>
<dbReference type="SUPFAM" id="SSF55060">
    <property type="entry name" value="GHMP Kinase, C-terminal domain"/>
    <property type="match status" value="1"/>
</dbReference>
<keyword evidence="4 10" id="KW-0808">Transferase</keyword>
<gene>
    <name evidence="10" type="primary">ispE</name>
    <name evidence="13" type="ORF">GCM10009102_11120</name>
</gene>
<dbReference type="InterPro" id="IPR006204">
    <property type="entry name" value="GHMP_kinase_N_dom"/>
</dbReference>
<accession>A0ABP3T419</accession>
<dbReference type="Proteomes" id="UP001500238">
    <property type="component" value="Unassembled WGS sequence"/>
</dbReference>
<dbReference type="PANTHER" id="PTHR43527:SF2">
    <property type="entry name" value="4-DIPHOSPHOCYTIDYL-2-C-METHYL-D-ERYTHRITOL KINASE, CHLOROPLASTIC"/>
    <property type="match status" value="1"/>
</dbReference>
<evidence type="ECO:0000259" key="12">
    <source>
        <dbReference type="Pfam" id="PF08544"/>
    </source>
</evidence>
<feature type="active site" evidence="10">
    <location>
        <position position="9"/>
    </location>
</feature>
<evidence type="ECO:0000256" key="3">
    <source>
        <dbReference type="ARBA" id="ARBA00017473"/>
    </source>
</evidence>
<evidence type="ECO:0000256" key="1">
    <source>
        <dbReference type="ARBA" id="ARBA00009684"/>
    </source>
</evidence>
<name>A0ABP3T419_9SPHN</name>
<keyword evidence="7 10" id="KW-0067">ATP-binding</keyword>
<comment type="caution">
    <text evidence="13">The sequence shown here is derived from an EMBL/GenBank/DDBJ whole genome shotgun (WGS) entry which is preliminary data.</text>
</comment>
<organism evidence="13 14">
    <name type="scientific">Sphingomonas insulae</name>
    <dbReference type="NCBI Taxonomy" id="424800"/>
    <lineage>
        <taxon>Bacteria</taxon>
        <taxon>Pseudomonadati</taxon>
        <taxon>Pseudomonadota</taxon>
        <taxon>Alphaproteobacteria</taxon>
        <taxon>Sphingomonadales</taxon>
        <taxon>Sphingomonadaceae</taxon>
        <taxon>Sphingomonas</taxon>
    </lineage>
</organism>
<dbReference type="SUPFAM" id="SSF54211">
    <property type="entry name" value="Ribosomal protein S5 domain 2-like"/>
    <property type="match status" value="1"/>
</dbReference>
<feature type="domain" description="GHMP kinase N-terminal" evidence="11">
    <location>
        <begin position="80"/>
        <end position="157"/>
    </location>
</feature>
<keyword evidence="14" id="KW-1185">Reference proteome</keyword>
<dbReference type="PIRSF" id="PIRSF010376">
    <property type="entry name" value="IspE"/>
    <property type="match status" value="1"/>
</dbReference>
<dbReference type="HAMAP" id="MF_00061">
    <property type="entry name" value="IspE"/>
    <property type="match status" value="1"/>
</dbReference>